<keyword evidence="2" id="KW-1133">Transmembrane helix</keyword>
<proteinExistence type="predicted"/>
<evidence type="ECO:0000313" key="4">
    <source>
        <dbReference type="EMBL" id="KAH7243076.1"/>
    </source>
</evidence>
<feature type="region of interest" description="Disordered" evidence="1">
    <location>
        <begin position="493"/>
        <end position="513"/>
    </location>
</feature>
<feature type="transmembrane region" description="Helical" evidence="2">
    <location>
        <begin position="276"/>
        <end position="296"/>
    </location>
</feature>
<accession>A0A9P9GPT6</accession>
<keyword evidence="2" id="KW-0812">Transmembrane</keyword>
<name>A0A9P9GPT6_FUSSL</name>
<sequence>MRSRTLLALLLFLPCSVQALFGSSNETDFWSEFGNNFATDLAPIISLFGEQVTKQFLSESTTILDTVIFAVGPLGIITAIVSCIRVSGSSFLKSVVGRAREPRAESVCELWSNGGICRVFGRPRILEFIFREPKEDDDYYARCDRHGKEEEPATCGIFLTREILRMAPCSSDHATTSKVQECGWRAISSLEVLFVPFSNLVHQTSTWMKRGIKKILDRAATPSPGDIELGNLGKSSKRLKGARHEDNNGKVDGVTEFAPFPNLALNVGVQKAQTSILTLWLTAVFGLSIQGSFFWYTNWATWKHPKFYEGEKLPNVRLFFALTIAGTASINIGMALCAKLIDRNSKEQRIALSRVKGTEKARLPEYRMFWLQPGGQRIGDQEFDAFACNEAKTEYIASWNDREAPVPIILIWLGVGLSFVGWMVQFIGLRGQHATVSLYQLCCTIVMSIIRASIRSSRSTPRNELEYHSEELRGHELDWQAFQLTECFLQESHGPDTDQTTERSSSEQANQRVPFDPRIGATLKGQFYWTLQSFVPRNIAATEISGRDATMKVGDNVAVALTRYSRIREEALMGWIESDGSGFFSTAWDDGTDLEKLLRKTEERKPSSSPPNMVAKSMRIRTRLAHLTKQLPYQAWEIDTRKIALLLKNALQKSSQLLYPAQEEYVRSLIWSTGCHLTVDKYYQDPDMPVCFCLRNTDTGWTIDGNQLEAVLGLWSWSFDRYIHSWGQNLAEWIRRRRRKSIVIPREDTGAIGFVLEQWRLSKYVVNSDAISHDLTLTNLSVSNMVLFDDGNKAERKIFRYELDLERVLSIDATSLLLQLMAQDLFTTFVETIGSLRLGHLENVTVSSESGSDTTETAMVEGMIQSLISEGLATPSEATMSVVPALCPRSGDPGSAQTQHLLLSQAILLKRRQKFSESQEVVKTLAKLSSPKIKARADAFLYEAYRSELRWMMHQRQTLTNREFLERRKKMFVDMRVFEVADDVRWLSHVYMNAIDWLLWSNSITPAFLDDYYSSKEDSALKSVPPLFGPLAPLEKQTLDDLNLDGTESRRDAFELALIFHQRYNLDESSVQVRRQLLRWAIELDFTGLVEDLWFAERNNPWVESAFSGGSDELFWAANLRTDSYDMINTIQFLLEVVEMDQHASLECREDMDQSWWETSRKRDLMKVKYEQVSNVLAAASANHHGRDVVELLAYDLDQRKEVDIRHVCEAVRSALEHGSLETLDCLMTKVAEWQRHSWNPQSGSLHIIAEWGLKQQAETIFQSVELPREKEKRAKEVFKANRNRLAALLKEAHSNRREQRRISELIETD</sequence>
<feature type="chain" id="PRO_5040273511" evidence="3">
    <location>
        <begin position="20"/>
        <end position="1310"/>
    </location>
</feature>
<comment type="caution">
    <text evidence="4">The sequence shown here is derived from an EMBL/GenBank/DDBJ whole genome shotgun (WGS) entry which is preliminary data.</text>
</comment>
<keyword evidence="2" id="KW-0472">Membrane</keyword>
<feature type="transmembrane region" description="Helical" evidence="2">
    <location>
        <begin position="63"/>
        <end position="84"/>
    </location>
</feature>
<evidence type="ECO:0000256" key="1">
    <source>
        <dbReference type="SAM" id="MobiDB-lite"/>
    </source>
</evidence>
<keyword evidence="5" id="KW-1185">Reference proteome</keyword>
<feature type="signal peptide" evidence="3">
    <location>
        <begin position="1"/>
        <end position="19"/>
    </location>
</feature>
<reference evidence="4" key="1">
    <citation type="journal article" date="2021" name="Nat. Commun.">
        <title>Genetic determinants of endophytism in the Arabidopsis root mycobiome.</title>
        <authorList>
            <person name="Mesny F."/>
            <person name="Miyauchi S."/>
            <person name="Thiergart T."/>
            <person name="Pickel B."/>
            <person name="Atanasova L."/>
            <person name="Karlsson M."/>
            <person name="Huettel B."/>
            <person name="Barry K.W."/>
            <person name="Haridas S."/>
            <person name="Chen C."/>
            <person name="Bauer D."/>
            <person name="Andreopoulos W."/>
            <person name="Pangilinan J."/>
            <person name="LaButti K."/>
            <person name="Riley R."/>
            <person name="Lipzen A."/>
            <person name="Clum A."/>
            <person name="Drula E."/>
            <person name="Henrissat B."/>
            <person name="Kohler A."/>
            <person name="Grigoriev I.V."/>
            <person name="Martin F.M."/>
            <person name="Hacquard S."/>
        </authorList>
    </citation>
    <scope>NUCLEOTIDE SEQUENCE</scope>
    <source>
        <strain evidence="4">FSSC 5 MPI-SDFR-AT-0091</strain>
    </source>
</reference>
<feature type="transmembrane region" description="Helical" evidence="2">
    <location>
        <begin position="316"/>
        <end position="341"/>
    </location>
</feature>
<dbReference type="OrthoDB" id="7464126at2759"/>
<protein>
    <submittedName>
        <fullName evidence="4">Uncharacterized protein</fullName>
    </submittedName>
</protein>
<feature type="transmembrane region" description="Helical" evidence="2">
    <location>
        <begin position="404"/>
        <end position="424"/>
    </location>
</feature>
<dbReference type="Proteomes" id="UP000736672">
    <property type="component" value="Unassembled WGS sequence"/>
</dbReference>
<evidence type="ECO:0000256" key="3">
    <source>
        <dbReference type="SAM" id="SignalP"/>
    </source>
</evidence>
<evidence type="ECO:0000313" key="5">
    <source>
        <dbReference type="Proteomes" id="UP000736672"/>
    </source>
</evidence>
<gene>
    <name evidence="4" type="ORF">B0J15DRAFT_566118</name>
</gene>
<keyword evidence="3" id="KW-0732">Signal</keyword>
<organism evidence="4 5">
    <name type="scientific">Fusarium solani</name>
    <name type="common">Filamentous fungus</name>
    <dbReference type="NCBI Taxonomy" id="169388"/>
    <lineage>
        <taxon>Eukaryota</taxon>
        <taxon>Fungi</taxon>
        <taxon>Dikarya</taxon>
        <taxon>Ascomycota</taxon>
        <taxon>Pezizomycotina</taxon>
        <taxon>Sordariomycetes</taxon>
        <taxon>Hypocreomycetidae</taxon>
        <taxon>Hypocreales</taxon>
        <taxon>Nectriaceae</taxon>
        <taxon>Fusarium</taxon>
        <taxon>Fusarium solani species complex</taxon>
    </lineage>
</organism>
<dbReference type="EMBL" id="JAGTJS010000019">
    <property type="protein sequence ID" value="KAH7243076.1"/>
    <property type="molecule type" value="Genomic_DNA"/>
</dbReference>
<evidence type="ECO:0000256" key="2">
    <source>
        <dbReference type="SAM" id="Phobius"/>
    </source>
</evidence>
<feature type="compositionally biased region" description="Basic and acidic residues" evidence="1">
    <location>
        <begin position="493"/>
        <end position="505"/>
    </location>
</feature>